<dbReference type="HOGENOM" id="CLU_247431_0_0_7"/>
<dbReference type="CDD" id="cd08168">
    <property type="entry name" value="Cytochrom_C3"/>
    <property type="match status" value="1"/>
</dbReference>
<evidence type="ECO:0000313" key="3">
    <source>
        <dbReference type="Proteomes" id="UP000006695"/>
    </source>
</evidence>
<dbReference type="InterPro" id="IPR036280">
    <property type="entry name" value="Multihaem_cyt_sf"/>
</dbReference>
<dbReference type="GO" id="GO:0016491">
    <property type="term" value="F:oxidoreductase activity"/>
    <property type="evidence" value="ECO:0007669"/>
    <property type="project" value="TreeGrafter"/>
</dbReference>
<accession>A5GCI6</accession>
<dbReference type="OrthoDB" id="5396053at2"/>
<keyword evidence="1" id="KW-0732">Signal</keyword>
<reference evidence="2 3" key="1">
    <citation type="submission" date="2007-05" db="EMBL/GenBank/DDBJ databases">
        <title>Complete sequence of Geobacter uraniireducens Rf4.</title>
        <authorList>
            <consortium name="US DOE Joint Genome Institute"/>
            <person name="Copeland A."/>
            <person name="Lucas S."/>
            <person name="Lapidus A."/>
            <person name="Barry K."/>
            <person name="Detter J.C."/>
            <person name="Glavina del Rio T."/>
            <person name="Hammon N."/>
            <person name="Israni S."/>
            <person name="Dalin E."/>
            <person name="Tice H."/>
            <person name="Pitluck S."/>
            <person name="Chertkov O."/>
            <person name="Brettin T."/>
            <person name="Bruce D."/>
            <person name="Han C."/>
            <person name="Schmutz J."/>
            <person name="Larimer F."/>
            <person name="Land M."/>
            <person name="Hauser L."/>
            <person name="Kyrpides N."/>
            <person name="Mikhailova N."/>
            <person name="Shelobolina E."/>
            <person name="Aklujkar M."/>
            <person name="Lovley D."/>
            <person name="Richardson P."/>
        </authorList>
    </citation>
    <scope>NUCLEOTIDE SEQUENCE [LARGE SCALE GENOMIC DNA]</scope>
    <source>
        <strain evidence="2 3">Rf4</strain>
    </source>
</reference>
<evidence type="ECO:0000313" key="2">
    <source>
        <dbReference type="EMBL" id="ABQ24715.1"/>
    </source>
</evidence>
<dbReference type="KEGG" id="gur:Gura_0500"/>
<proteinExistence type="predicted"/>
<dbReference type="InterPro" id="IPR010176">
    <property type="entry name" value="C4xCH_C2xCH_motif_GEOSU"/>
</dbReference>
<dbReference type="EMBL" id="CP000698">
    <property type="protein sequence ID" value="ABQ24715.1"/>
    <property type="molecule type" value="Genomic_DNA"/>
</dbReference>
<dbReference type="NCBIfam" id="TIGR01904">
    <property type="entry name" value="GSu_C4xC__C2xCH"/>
    <property type="match status" value="1"/>
</dbReference>
<name>A5GCI6_GEOUR</name>
<dbReference type="InterPro" id="IPR051829">
    <property type="entry name" value="Multiheme_Cytochr_ET"/>
</dbReference>
<protein>
    <submittedName>
        <fullName evidence="2">Cytochrome C family protein</fullName>
    </submittedName>
</protein>
<dbReference type="STRING" id="351605.Gura_0500"/>
<dbReference type="PANTHER" id="PTHR35038:SF8">
    <property type="entry name" value="C-TYPE POLYHEME CYTOCHROME OMCC"/>
    <property type="match status" value="1"/>
</dbReference>
<gene>
    <name evidence="2" type="ordered locus">Gura_0500</name>
</gene>
<dbReference type="RefSeq" id="WP_011937440.1">
    <property type="nucleotide sequence ID" value="NC_009483.1"/>
</dbReference>
<keyword evidence="3" id="KW-1185">Reference proteome</keyword>
<sequence length="1496" mass="151275">MGKKIAKKIRGMNLGAKISLITLATLLVSVFMYEGWYKPYSVHAVAKTYNIDDSTGVTIATGVTTNTVSGTNPTSATPTPDVNEMKTVAATTTSNRTTGTYTAGATMLESIYNTAYATSTTVTGTSYFGRLRDGSGGYTVGFQLFYVAANGTKTNFTGAQATQALTSGASADYTVSLAAQSATVPAGSKLGIRIIYVSGASTDARVYYGSTASSTSTPGGVVTVDEVAADATKPTVTAFTVPSTSSSLTISGITFTASDNVGVTGYLINESATPPAAASITSSTAPTSYTAATEGTKTLYAWVKDAAGNVSNVYTGQTCTITLPDTTKPTVTAFTVPATSSSLTISGITFTASDNVGVTGYLINESATPPAAASITSGTAPTSYTAATEGTKTLYAWVKDAAGNVSNVYTSQTCTITLADTTKPTVTTFTVPATSSSLTITGITFTASDNVGVTGYLINESATPPAAAAITLGTAPTSYTAASAGAKTLYAWVKDAAGNVSNAFTGRACTITLDTTKPTVTAFTVPATSSSLTISGIIFTASDNIGVTGYLINESATPPAAAAITLGTAPTSYTAGSAGTKTLYAWVKDANGNVSNAYAGQSCTITVVITSPLMHNAANVNPTNTKGYGADWGSTFTCATCHAENTSNVKIVATTVATPNGNRNVVFTRMTSTSNALNGVFGNDNRTYAGNGTGGSSNICEVCHRKTTFHRYSANAPDTTHYNNKLCLTCHPHGAGFKGSGHTVPYYATSTGHTGCATGIGCHTNSTPGGTYPTAGTPPDCQACHTKGDPTTAGIGCGSCHGAAGGTGEPNGTVHPDAVGSHPKHTALTTCTNCHDVGGDVGGNADHGRGNRDTNPKTVNLAAGLGWNGTNTNCTTASCHANPYSTTGSITSPAWGTIAGCSACHTGTGLFQANGAPNTGGHAIHMTAGAACGDCHTGAVSGTSGGANHANGVVNVANGYNGGLPVTKHAAGSGYSTCTAATCHANPYASGSITTNVWSPTSSGCGACHKNDATNGNLGAFVAYSSPSTQLGPKTASHEEHLNYNRYVCADCHSGAVSGSTGGAAHGNSVVNVIQYASTITKHQSPFTYLANGCTTSCHGAATWGATLGCINCHSASITRTKGRAGKTLAAVTTEFGLAWGHKKTGRGAVTDADCIVCHLEGNFTTKRTSKFHANGNIDLRDPDVQGETPITDISGAAFTFQRFSTSYAAGSRTTTVNNTIANVISQKFCMKCHDSGGAANTTARTTGGTNAMPFGGIALGTNYTAANNAIGTQGTIDVATQLATTNASFHPVLGPRNAGYPTPSLMKAPYNNFTRTAGTKANSVVINCFDCHNTPTPMTLRTVSAHGNAVTLRGNATASGSSPNATTGATLCLACHAVLANSYHGVGSAIGSSTNSGMTATMSYGCNMCHGASYNTATVRPVRAQDVHGYPSTVSGATTYKKAFIRGNTSEGYITAHQPKSITTPAYSGTASCTGMGGTICGGSRTKTYTPGGVY</sequence>
<dbReference type="SUPFAM" id="SSF48695">
    <property type="entry name" value="Multiheme cytochromes"/>
    <property type="match status" value="2"/>
</dbReference>
<evidence type="ECO:0000256" key="1">
    <source>
        <dbReference type="ARBA" id="ARBA00022729"/>
    </source>
</evidence>
<dbReference type="PANTHER" id="PTHR35038">
    <property type="entry name" value="DISSIMILATORY SULFITE REDUCTASE SIRA"/>
    <property type="match status" value="1"/>
</dbReference>
<organism evidence="2 3">
    <name type="scientific">Geotalea uraniireducens (strain Rf4)</name>
    <name type="common">Geobacter uraniireducens</name>
    <dbReference type="NCBI Taxonomy" id="351605"/>
    <lineage>
        <taxon>Bacteria</taxon>
        <taxon>Pseudomonadati</taxon>
        <taxon>Thermodesulfobacteriota</taxon>
        <taxon>Desulfuromonadia</taxon>
        <taxon>Geobacterales</taxon>
        <taxon>Geobacteraceae</taxon>
        <taxon>Geotalea</taxon>
    </lineage>
</organism>
<dbReference type="Proteomes" id="UP000006695">
    <property type="component" value="Chromosome"/>
</dbReference>